<evidence type="ECO:0000313" key="16">
    <source>
        <dbReference type="Proteomes" id="UP001474181"/>
    </source>
</evidence>
<accession>A0ABV1X977</accession>
<comment type="cofactor">
    <cofactor evidence="1 12">
        <name>Zn(2+)</name>
        <dbReference type="ChEBI" id="CHEBI:29105"/>
    </cofactor>
</comment>
<dbReference type="InterPro" id="IPR036291">
    <property type="entry name" value="NAD(P)-bd_dom_sf"/>
</dbReference>
<dbReference type="Pfam" id="PF00107">
    <property type="entry name" value="ADH_zinc_N"/>
    <property type="match status" value="1"/>
</dbReference>
<evidence type="ECO:0000259" key="14">
    <source>
        <dbReference type="Pfam" id="PF08240"/>
    </source>
</evidence>
<dbReference type="Pfam" id="PF08240">
    <property type="entry name" value="ADH_N"/>
    <property type="match status" value="1"/>
</dbReference>
<evidence type="ECO:0000256" key="2">
    <source>
        <dbReference type="ARBA" id="ARBA00022723"/>
    </source>
</evidence>
<evidence type="ECO:0000256" key="10">
    <source>
        <dbReference type="ARBA" id="ARBA00048685"/>
    </source>
</evidence>
<dbReference type="InterPro" id="IPR050129">
    <property type="entry name" value="Zn_alcohol_dh"/>
</dbReference>
<name>A0ABV1X977_9ACTN</name>
<organism evidence="15 16">
    <name type="scientific">Streptomyces hyaluromycini</name>
    <dbReference type="NCBI Taxonomy" id="1377993"/>
    <lineage>
        <taxon>Bacteria</taxon>
        <taxon>Bacillati</taxon>
        <taxon>Actinomycetota</taxon>
        <taxon>Actinomycetes</taxon>
        <taxon>Kitasatosporales</taxon>
        <taxon>Streptomycetaceae</taxon>
        <taxon>Streptomyces</taxon>
    </lineage>
</organism>
<dbReference type="SUPFAM" id="SSF51735">
    <property type="entry name" value="NAD(P)-binding Rossmann-fold domains"/>
    <property type="match status" value="1"/>
</dbReference>
<protein>
    <recommendedName>
        <fullName evidence="9">2-deoxy-scyllo-inosamine dehydrogenase</fullName>
        <ecNumber evidence="8">1.1.1.329</ecNumber>
    </recommendedName>
</protein>
<comment type="function">
    <text evidence="5">Catalyzes the oxidation of 2-deoxy-scyllo-inosamine (DOIA) with NAD(+) or NADP(+), forming 3-amino-2,3-dideoxy-scyllo-inosose (amino-DOI).</text>
</comment>
<comment type="caution">
    <text evidence="15">The sequence shown here is derived from an EMBL/GenBank/DDBJ whole genome shotgun (WGS) entry which is preliminary data.</text>
</comment>
<feature type="domain" description="Alcohol dehydrogenase-like C-terminal" evidence="13">
    <location>
        <begin position="174"/>
        <end position="294"/>
    </location>
</feature>
<dbReference type="EC" id="1.1.1.329" evidence="8"/>
<feature type="domain" description="Alcohol dehydrogenase-like N-terminal" evidence="14">
    <location>
        <begin position="24"/>
        <end position="126"/>
    </location>
</feature>
<gene>
    <name evidence="15" type="ORF">ABT404_40055</name>
</gene>
<comment type="pathway">
    <text evidence="6">Metabolic intermediate biosynthesis; 2-deoxystreptamine biosynthesis; 2-deoxystreptamine from D-glucose 6-phosphate: step 3/4.</text>
</comment>
<comment type="catalytic activity">
    <reaction evidence="11">
        <text>2-deoxy-scyllo-inosamine + NADP(+) = 3-amino-2,3-dideoxy-scyllo-inosose + NADPH + H(+)</text>
        <dbReference type="Rhea" id="RHEA:33879"/>
        <dbReference type="ChEBI" id="CHEBI:15378"/>
        <dbReference type="ChEBI" id="CHEBI:57783"/>
        <dbReference type="ChEBI" id="CHEBI:58349"/>
        <dbReference type="ChEBI" id="CHEBI:65002"/>
        <dbReference type="ChEBI" id="CHEBI:65003"/>
        <dbReference type="EC" id="1.1.1.329"/>
    </reaction>
</comment>
<dbReference type="EMBL" id="JBEPEK010000460">
    <property type="protein sequence ID" value="MER7185586.1"/>
    <property type="molecule type" value="Genomic_DNA"/>
</dbReference>
<evidence type="ECO:0000256" key="11">
    <source>
        <dbReference type="ARBA" id="ARBA00049085"/>
    </source>
</evidence>
<sequence>MEAVVLGRDRKIVLESRPEPGLRPDQVMVEVDLCGICGSDLHAPQLPQVYRGGFVMGHEPSGRITRVGDEAGDWKVGQRVAVNPNGNVCGQCTYCLSGRPNFCRQATMETALGLQMDGALAPRMAVFPGTLRALPASMGRLEAAWVEPTATALRAAVLAGGLGGATVAVFGGGPIGQLACRIAAHRGAGRVVLVEPAPERRRFGPASGADLTLSPAESGTELAESTVDVVFECSGNAAARAEALRLLTPGGVLVNVGAGPGGGFDPDVVLLKEITIRGSFVYGSEFDDAVGLLARGDIRVDDLTTEIVPVGEALRAIDALRSAEVMKVFVAPNG</sequence>
<keyword evidence="3 12" id="KW-0862">Zinc</keyword>
<evidence type="ECO:0000256" key="6">
    <source>
        <dbReference type="ARBA" id="ARBA00037908"/>
    </source>
</evidence>
<evidence type="ECO:0000256" key="3">
    <source>
        <dbReference type="ARBA" id="ARBA00022833"/>
    </source>
</evidence>
<keyword evidence="2 12" id="KW-0479">Metal-binding</keyword>
<comment type="catalytic activity">
    <reaction evidence="10">
        <text>2-deoxy-scyllo-inosamine + NAD(+) = 3-amino-2,3-dideoxy-scyllo-inosose + NADH + H(+)</text>
        <dbReference type="Rhea" id="RHEA:33883"/>
        <dbReference type="ChEBI" id="CHEBI:15378"/>
        <dbReference type="ChEBI" id="CHEBI:57540"/>
        <dbReference type="ChEBI" id="CHEBI:57945"/>
        <dbReference type="ChEBI" id="CHEBI:65002"/>
        <dbReference type="ChEBI" id="CHEBI:65003"/>
        <dbReference type="EC" id="1.1.1.329"/>
    </reaction>
</comment>
<dbReference type="Proteomes" id="UP001474181">
    <property type="component" value="Unassembled WGS sequence"/>
</dbReference>
<evidence type="ECO:0000313" key="15">
    <source>
        <dbReference type="EMBL" id="MER7185586.1"/>
    </source>
</evidence>
<dbReference type="InterPro" id="IPR011032">
    <property type="entry name" value="GroES-like_sf"/>
</dbReference>
<evidence type="ECO:0000256" key="4">
    <source>
        <dbReference type="ARBA" id="ARBA00023002"/>
    </source>
</evidence>
<comment type="similarity">
    <text evidence="7">Belongs to the zinc-containing alcohol dehydrogenase family. DOIA dehydrogenase subfamily.</text>
</comment>
<proteinExistence type="inferred from homology"/>
<evidence type="ECO:0000256" key="5">
    <source>
        <dbReference type="ARBA" id="ARBA00037678"/>
    </source>
</evidence>
<dbReference type="Gene3D" id="3.90.180.10">
    <property type="entry name" value="Medium-chain alcohol dehydrogenases, catalytic domain"/>
    <property type="match status" value="1"/>
</dbReference>
<dbReference type="RefSeq" id="WP_350788627.1">
    <property type="nucleotide sequence ID" value="NZ_JBEPEK010000460.1"/>
</dbReference>
<evidence type="ECO:0000259" key="13">
    <source>
        <dbReference type="Pfam" id="PF00107"/>
    </source>
</evidence>
<dbReference type="SUPFAM" id="SSF50129">
    <property type="entry name" value="GroES-like"/>
    <property type="match status" value="1"/>
</dbReference>
<evidence type="ECO:0000256" key="9">
    <source>
        <dbReference type="ARBA" id="ARBA00039387"/>
    </source>
</evidence>
<keyword evidence="4" id="KW-0560">Oxidoreductase</keyword>
<keyword evidence="16" id="KW-1185">Reference proteome</keyword>
<evidence type="ECO:0000256" key="7">
    <source>
        <dbReference type="ARBA" id="ARBA00038004"/>
    </source>
</evidence>
<dbReference type="PANTHER" id="PTHR43401:SF2">
    <property type="entry name" value="L-THREONINE 3-DEHYDROGENASE"/>
    <property type="match status" value="1"/>
</dbReference>
<dbReference type="PANTHER" id="PTHR43401">
    <property type="entry name" value="L-THREONINE 3-DEHYDROGENASE"/>
    <property type="match status" value="1"/>
</dbReference>
<evidence type="ECO:0000256" key="8">
    <source>
        <dbReference type="ARBA" id="ARBA00039102"/>
    </source>
</evidence>
<dbReference type="PROSITE" id="PS00059">
    <property type="entry name" value="ADH_ZINC"/>
    <property type="match status" value="1"/>
</dbReference>
<dbReference type="InterPro" id="IPR013149">
    <property type="entry name" value="ADH-like_C"/>
</dbReference>
<reference evidence="15 16" key="1">
    <citation type="submission" date="2024-06" db="EMBL/GenBank/DDBJ databases">
        <title>The Natural Products Discovery Center: Release of the First 8490 Sequenced Strains for Exploring Actinobacteria Biosynthetic Diversity.</title>
        <authorList>
            <person name="Kalkreuter E."/>
            <person name="Kautsar S.A."/>
            <person name="Yang D."/>
            <person name="Bader C.D."/>
            <person name="Teijaro C.N."/>
            <person name="Fluegel L."/>
            <person name="Davis C.M."/>
            <person name="Simpson J.R."/>
            <person name="Lauterbach L."/>
            <person name="Steele A.D."/>
            <person name="Gui C."/>
            <person name="Meng S."/>
            <person name="Li G."/>
            <person name="Viehrig K."/>
            <person name="Ye F."/>
            <person name="Su P."/>
            <person name="Kiefer A.F."/>
            <person name="Nichols A."/>
            <person name="Cepeda A.J."/>
            <person name="Yan W."/>
            <person name="Fan B."/>
            <person name="Jiang Y."/>
            <person name="Adhikari A."/>
            <person name="Zheng C.-J."/>
            <person name="Schuster L."/>
            <person name="Cowan T.M."/>
            <person name="Smanski M.J."/>
            <person name="Chevrette M.G."/>
            <person name="De Carvalho L.P.S."/>
            <person name="Shen B."/>
        </authorList>
    </citation>
    <scope>NUCLEOTIDE SEQUENCE [LARGE SCALE GENOMIC DNA]</scope>
    <source>
        <strain evidence="15 16">NPDC000234</strain>
    </source>
</reference>
<dbReference type="Gene3D" id="3.40.50.720">
    <property type="entry name" value="NAD(P)-binding Rossmann-like Domain"/>
    <property type="match status" value="1"/>
</dbReference>
<dbReference type="InterPro" id="IPR002328">
    <property type="entry name" value="ADH_Zn_CS"/>
</dbReference>
<dbReference type="InterPro" id="IPR013154">
    <property type="entry name" value="ADH-like_N"/>
</dbReference>
<evidence type="ECO:0000256" key="12">
    <source>
        <dbReference type="RuleBase" id="RU361277"/>
    </source>
</evidence>
<evidence type="ECO:0000256" key="1">
    <source>
        <dbReference type="ARBA" id="ARBA00001947"/>
    </source>
</evidence>